<feature type="compositionally biased region" description="Low complexity" evidence="3">
    <location>
        <begin position="383"/>
        <end position="392"/>
    </location>
</feature>
<feature type="compositionally biased region" description="Low complexity" evidence="3">
    <location>
        <begin position="65"/>
        <end position="79"/>
    </location>
</feature>
<evidence type="ECO:0000256" key="3">
    <source>
        <dbReference type="SAM" id="MobiDB-lite"/>
    </source>
</evidence>
<dbReference type="HOGENOM" id="CLU_229151_0_0_1"/>
<dbReference type="RefSeq" id="XP_001686355.1">
    <property type="nucleotide sequence ID" value="XM_001686303.1"/>
</dbReference>
<keyword evidence="2" id="KW-0963">Cytoplasm</keyword>
<reference evidence="5 6" key="1">
    <citation type="journal article" date="2005" name="Science">
        <title>The genome of the kinetoplastid parasite, Leishmania major.</title>
        <authorList>
            <person name="Ivens A.C."/>
            <person name="Peacock C.S."/>
            <person name="Worthey E.A."/>
            <person name="Murphy L."/>
            <person name="Aggarwal G."/>
            <person name="Berriman M."/>
            <person name="Sisk E."/>
            <person name="Rajandream M.A."/>
            <person name="Adlem E."/>
            <person name="Aert R."/>
            <person name="Anupama A."/>
            <person name="Apostolou Z."/>
            <person name="Attipoe P."/>
            <person name="Bason N."/>
            <person name="Bauser C."/>
            <person name="Beck A."/>
            <person name="Beverley S.M."/>
            <person name="Bianchettin G."/>
            <person name="Borzym K."/>
            <person name="Bothe G."/>
            <person name="Bruschi C.V."/>
            <person name="Collins M."/>
            <person name="Cadag E."/>
            <person name="Ciarloni L."/>
            <person name="Clayton C."/>
            <person name="Coulson R.M."/>
            <person name="Cronin A."/>
            <person name="Cruz A.K."/>
            <person name="Davies R.M."/>
            <person name="De Gaudenzi J."/>
            <person name="Dobson D.E."/>
            <person name="Duesterhoeft A."/>
            <person name="Fazelina G."/>
            <person name="Fosker N."/>
            <person name="Frasch A.C."/>
            <person name="Fraser A."/>
            <person name="Fuchs M."/>
            <person name="Gabel C."/>
            <person name="Goble A."/>
            <person name="Goffeau A."/>
            <person name="Harris D."/>
            <person name="Hertz-Fowler C."/>
            <person name="Hilbert H."/>
            <person name="Horn D."/>
            <person name="Huang Y."/>
            <person name="Klages S."/>
            <person name="Knights A."/>
            <person name="Kube M."/>
            <person name="Larke N."/>
            <person name="Litvin L."/>
            <person name="Lord A."/>
            <person name="Louie T."/>
            <person name="Marra M."/>
            <person name="Masuy D."/>
            <person name="Matthews K."/>
            <person name="Michaeli S."/>
            <person name="Mottram J.C."/>
            <person name="Muller-Auer S."/>
            <person name="Munden H."/>
            <person name="Nelson S."/>
            <person name="Norbertczak H."/>
            <person name="Oliver K."/>
            <person name="O'neil S."/>
            <person name="Pentony M."/>
            <person name="Pohl T.M."/>
            <person name="Price C."/>
            <person name="Purnelle B."/>
            <person name="Quail M.A."/>
            <person name="Rabbinowitsch E."/>
            <person name="Reinhardt R."/>
            <person name="Rieger M."/>
            <person name="Rinta J."/>
            <person name="Robben J."/>
            <person name="Robertson L."/>
            <person name="Ruiz J.C."/>
            <person name="Rutter S."/>
            <person name="Saunders D."/>
            <person name="Schafer M."/>
            <person name="Schein J."/>
            <person name="Schwartz D.C."/>
            <person name="Seeger K."/>
            <person name="Seyler A."/>
            <person name="Sharp S."/>
            <person name="Shin H."/>
            <person name="Sivam D."/>
            <person name="Squares R."/>
            <person name="Squares S."/>
            <person name="Tosato V."/>
            <person name="Vogt C."/>
            <person name="Volckaert G."/>
            <person name="Wambutt R."/>
            <person name="Warren T."/>
            <person name="Wedler H."/>
            <person name="Woodward J."/>
            <person name="Zhou S."/>
            <person name="Zimmermann W."/>
            <person name="Smith D.F."/>
            <person name="Blackwell J.M."/>
            <person name="Stuart K.D."/>
            <person name="Barrell B."/>
            <person name="Myler P.J."/>
        </authorList>
    </citation>
    <scope>NUCLEOTIDE SEQUENCE [LARGE SCALE GENOMIC DNA]</scope>
    <source>
        <strain evidence="6">MHOM/IL/81/Friedlin</strain>
    </source>
</reference>
<dbReference type="Gene3D" id="1.10.1000.11">
    <property type="entry name" value="Arf Nucleotide-binding Site Opener,domain 2"/>
    <property type="match status" value="1"/>
</dbReference>
<gene>
    <name evidence="5" type="ORF">LMJF_34_2520</name>
</gene>
<dbReference type="FunCoup" id="Q4Q2U3">
    <property type="interactions" value="345"/>
</dbReference>
<dbReference type="PANTHER" id="PTHR10663:SF375">
    <property type="entry name" value="LD29171P"/>
    <property type="match status" value="1"/>
</dbReference>
<reference evidence="5 6" key="2">
    <citation type="journal article" date="2011" name="Genome Res.">
        <title>Chromosome and gene copy number variation allow major structural change between species and strains of Leishmania.</title>
        <authorList>
            <person name="Rogers M.B."/>
            <person name="Hilley J.D."/>
            <person name="Dickens N.J."/>
            <person name="Wilkes J."/>
            <person name="Bates P.A."/>
            <person name="Depledge D.P."/>
            <person name="Harris D."/>
            <person name="Her Y."/>
            <person name="Herzyk P."/>
            <person name="Imamura H."/>
            <person name="Otto T.D."/>
            <person name="Sanders M."/>
            <person name="Seeger K."/>
            <person name="Dujardin J.C."/>
            <person name="Berriman M."/>
            <person name="Smith D.F."/>
            <person name="Hertz-Fowler C."/>
            <person name="Mottram J.C."/>
        </authorList>
    </citation>
    <scope>NUCLEOTIDE SEQUENCE [LARGE SCALE GENOMIC DNA]</scope>
    <source>
        <strain evidence="6">MHOM/IL/81/Friedlin</strain>
    </source>
</reference>
<dbReference type="InterPro" id="IPR000904">
    <property type="entry name" value="Sec7_dom"/>
</dbReference>
<dbReference type="InterPro" id="IPR023394">
    <property type="entry name" value="Sec7_C_sf"/>
</dbReference>
<dbReference type="eggNOG" id="KOG0929">
    <property type="taxonomic scope" value="Eukaryota"/>
</dbReference>
<dbReference type="EMBL" id="FR796430">
    <property type="protein sequence ID" value="CAJ07972.1"/>
    <property type="molecule type" value="Genomic_DNA"/>
</dbReference>
<dbReference type="InterPro" id="IPR015403">
    <property type="entry name" value="Mon2/Sec7/BIG1-like_HDS"/>
</dbReference>
<feature type="compositionally biased region" description="Low complexity" evidence="3">
    <location>
        <begin position="1460"/>
        <end position="1472"/>
    </location>
</feature>
<dbReference type="SUPFAM" id="SSF48425">
    <property type="entry name" value="Sec7 domain"/>
    <property type="match status" value="1"/>
</dbReference>
<dbReference type="GO" id="GO:0005085">
    <property type="term" value="F:guanyl-nucleotide exchange factor activity"/>
    <property type="evidence" value="ECO:0000318"/>
    <property type="project" value="GO_Central"/>
</dbReference>
<evidence type="ECO:0000259" key="4">
    <source>
        <dbReference type="PROSITE" id="PS50190"/>
    </source>
</evidence>
<dbReference type="FunFam" id="1.10.1000.11:FF:000002">
    <property type="entry name" value="Cytohesin 1"/>
    <property type="match status" value="1"/>
</dbReference>
<dbReference type="Pfam" id="PF09324">
    <property type="entry name" value="Sec7-like_HDS"/>
    <property type="match status" value="1"/>
</dbReference>
<evidence type="ECO:0000256" key="2">
    <source>
        <dbReference type="ARBA" id="ARBA00022490"/>
    </source>
</evidence>
<evidence type="ECO:0000313" key="5">
    <source>
        <dbReference type="EMBL" id="CAJ07972.1"/>
    </source>
</evidence>
<organism evidence="5 6">
    <name type="scientific">Leishmania major</name>
    <dbReference type="NCBI Taxonomy" id="5664"/>
    <lineage>
        <taxon>Eukaryota</taxon>
        <taxon>Discoba</taxon>
        <taxon>Euglenozoa</taxon>
        <taxon>Kinetoplastea</taxon>
        <taxon>Metakinetoplastina</taxon>
        <taxon>Trypanosomatida</taxon>
        <taxon>Trypanosomatidae</taxon>
        <taxon>Leishmaniinae</taxon>
        <taxon>Leishmania</taxon>
    </lineage>
</organism>
<accession>Q4Q2U3</accession>
<dbReference type="Pfam" id="PF12783">
    <property type="entry name" value="Sec7-like_HUS"/>
    <property type="match status" value="1"/>
</dbReference>
<sequence length="2416" mass="260268">MEKGIEEILDACGRLLAEMKSDTRERTILSAVSKTLKRLAQESRQHQDQLSTQSAPSQRANASLPVPSAATPSCSASAPQLSGAKPSPTGGERTEGAEVVSTTSRETAEATQSVAALLSAPSSSSTPVPATTTACSPLQRFLCNDEELSKLAYACRMAIMGENGGLARNSVRILTAALEWAAVVLTSGVLPSELVAPVPTFAVPESTAKGAKVFFSKLLGGRKRAPSPSGAGAPDAASSEITSVPADTVGLSQNVRDCLVDAVLAAVDTVQSKESCDRLYFVMIVALKAAAAPRLSRKASTNIQPSAFQPLQLSVHDGRLVSVFRALLELCSRSAGVSPILIDEAQKALHAITRALSEYVEQGVSDGDDGSDADGSSKDQTTASHSASSSSAGPPLMPLPTAVTSISAGKPTGPSFTDPPLECTGTDDGETPDNAREPTAEKPPSTTSSTIAAAATPLVVPPVCGQAGTPTAAALTAASPPRRLRGVTDMLLLLELCGHIARLTPLSGISSILSGSVAAASASEYHRDAPVNCAGGDGAAPAAFRRASGNATEEGASPTSFSAASLDEHMLVTALSFLLHSIVNGGPQFRKSPDIVQLLRQVVVPAAIRTSISADLDIFRLSINVLLSCCLRFGPQMVSETSTVFRHVYFRVLDSSFTSLEHKLLVLEAFGSYIEEPQLLLGLFLNYDCNTHSQSFFEMMIHYLGALAMPPAQHVCNSNLFAELKRVLTVRLEYDVPEPLRRKALVSLLQVSDSNIQWIERFECDQEEDGHAGTPSNGAACRDGATTDTAPHELAGCSPFVHGLSEDGLRHGRTHALLCGFEVMGSPMSGSGSNGGLAAAAHVDAVLQARRYKDAFKKFLDLFNEKATPDAAIEYLENSALILESADQAVSATPGPPAAIGAQFPMSDRAGVAAIPTTATGTTNTSTSDGLRNDDAEAPSYSNAVSRRKQQVSGDGDVDAAAASPAPVEAAATSTAAITSDVDDAMLLSARKVAAFLRGKEDYLDKMVLGDYFAKCLRRPSSRVVFEEWIGLHDFTGKTLDEALRLFLGGFKLLGEAQVVDKTMELFAAQYCRQNPGIFGSADTAFILSFSICMLNTDAHSPHIKNKMTKEGFLQNNRGIDEGNDIDPSILGGIYDRISGEEIVLRSSPKCGTQSSVHASAAAAAGGSAGGRRSSKLTTNLLDSIPLLRHLSPIAAAITDKVLLPMDAAGNALFNSARRKREEMYQQELRATLKEVMSALQEASTNDAAHHAMFVTATSIENALPMWEVSVDVVCHIVVLALQQLLEDSEKYVRPQPFSSPSPPGSEREAGAEYEAVTAYLEDTQSAGYFSTILLGLQNTVRVCCAFGNVSHTEKLLEHMFEMTRLTSVVVVKAVPSSRVTIKSTIPFTRLQVLSTFFNLFVQCGSSFNARGWQAAYKAMSLVDALANGIEGMWQRQARRLLDTTPVSKESSLVLPKPPDSATKPAASSASTVLDTSNNNTRSISAATTAPEQQQQQRADLWFGALDDVPASIVDRASRDNRKAILLGLRSVPTCQVDLWLDRLFDATQYPPRVQLEMTSGLVKVCEMELQYTRTFSLTKLFDFVSICASFLSRLQWRELWAHASEVFTLAGCRRSSEIALSSLDGLRLVALTYLMREELLNYSFQKEVLKPFELILMSNQNVACRQKVMTILSEVIDFRAEHLASGWSVVFSCLSHAAAIPEVAPSAWSICEGVILRHISYVKDCFSDLIFCLTTFACSGVEESMPLRAISYLVACGHWLQYGLEAPPLEVQTADAVTRWATRYLTVEHELAASHMLGKHLSRVTLAAEPLTLDALLQKPMTFTSKTKYHLWMSLFEGMVPIVVVHSSVRVRAHALSSIWALLAQYAGLFDAEVRSSLFSGMVRPMLTTLLTHVPGDADLVSPPMSGGYEFDRFDYRLLVYLALKGMLLACKDHAHLLELACKVLNELVESTNITMRMLRNDYVDEVLRVCYDFVWAAPSLATMDALDSLPSVPDAPSSKDAVNYAERLYQWIPTEVRQSNPFVAGLVHEIQQAGVVDVVHFKRTAGWVELHQTPAARKTPVQVSLSRLSATSVQLASAIMLQIRSTIFGCLTHGLLGKLQRLLSTCEADRNVCLEVSGAMRHVLLGVSFYFLVTRDARAVRFLKSVMATSHEHGMVGSHDVVSHTEPASPAAAAGAAASAGDGALQSRCSSTAAVAASPAFIATSKNAVLETLLLIPYACVLIEFIAAFDLGEADDNVVRNDLWVYVGRYLEELKRSRLACIELQQTVQAGVRAELEAAETTTTPSTPAKQVFKEYKGCRFTDIFRSARYPIAARTLYLTAESDPSIRQRVFTEWCYLLRIYALKCTAILGSSSVVLQACPTRNLIDVLRVIPSAFEEAAVSAYFNSCWEMDLHCSMPPEPCVELCTRILESRM</sequence>
<dbReference type="GeneID" id="5655024"/>
<dbReference type="InterPro" id="IPR032691">
    <property type="entry name" value="Mon2/Sec7/BIG1-like_HUS"/>
</dbReference>
<feature type="compositionally biased region" description="Polar residues" evidence="3">
    <location>
        <begin position="100"/>
        <end position="112"/>
    </location>
</feature>
<dbReference type="VEuPathDB" id="TriTrypDB:LMJLV39_340030300"/>
<feature type="compositionally biased region" description="Low complexity" evidence="3">
    <location>
        <begin position="917"/>
        <end position="927"/>
    </location>
</feature>
<dbReference type="KEGG" id="lma:LMJF_34_2520"/>
<comment type="subcellular location">
    <subcellularLocation>
        <location evidence="1">Cytoplasm</location>
    </subcellularLocation>
</comment>
<dbReference type="CDD" id="cd00171">
    <property type="entry name" value="Sec7"/>
    <property type="match status" value="1"/>
</dbReference>
<dbReference type="Proteomes" id="UP000000542">
    <property type="component" value="Chromosome 34"/>
</dbReference>
<feature type="compositionally biased region" description="Low complexity" evidence="3">
    <location>
        <begin position="952"/>
        <end position="965"/>
    </location>
</feature>
<dbReference type="VEuPathDB" id="TriTrypDB:LMJSD75_340030500"/>
<evidence type="ECO:0000313" key="6">
    <source>
        <dbReference type="Proteomes" id="UP000000542"/>
    </source>
</evidence>
<name>Q4Q2U3_LEIMA</name>
<dbReference type="OMA" id="WIERFEC"/>
<dbReference type="Pfam" id="PF01369">
    <property type="entry name" value="Sec7"/>
    <property type="match status" value="1"/>
</dbReference>
<feature type="region of interest" description="Disordered" evidence="3">
    <location>
        <begin position="39"/>
        <end position="112"/>
    </location>
</feature>
<dbReference type="SMART" id="SM00222">
    <property type="entry name" value="Sec7"/>
    <property type="match status" value="1"/>
</dbReference>
<feature type="region of interest" description="Disordered" evidence="3">
    <location>
        <begin position="1449"/>
        <end position="1478"/>
    </location>
</feature>
<dbReference type="GO" id="GO:0005737">
    <property type="term" value="C:cytoplasm"/>
    <property type="evidence" value="ECO:0007669"/>
    <property type="project" value="UniProtKB-SubCell"/>
</dbReference>
<feature type="region of interest" description="Disordered" evidence="3">
    <location>
        <begin position="916"/>
        <end position="965"/>
    </location>
</feature>
<feature type="region of interest" description="Disordered" evidence="3">
    <location>
        <begin position="363"/>
        <end position="448"/>
    </location>
</feature>
<dbReference type="PROSITE" id="PS50190">
    <property type="entry name" value="SEC7"/>
    <property type="match status" value="1"/>
</dbReference>
<evidence type="ECO:0000256" key="1">
    <source>
        <dbReference type="ARBA" id="ARBA00004496"/>
    </source>
</evidence>
<protein>
    <recommendedName>
        <fullName evidence="4">SEC7 domain-containing protein</fullName>
    </recommendedName>
</protein>
<feature type="compositionally biased region" description="Polar residues" evidence="3">
    <location>
        <begin position="48"/>
        <end position="61"/>
    </location>
</feature>
<dbReference type="InterPro" id="IPR035999">
    <property type="entry name" value="Sec7_dom_sf"/>
</dbReference>
<dbReference type="InParanoid" id="Q4Q2U3"/>
<keyword evidence="6" id="KW-1185">Reference proteome</keyword>
<proteinExistence type="predicted"/>
<dbReference type="GO" id="GO:0032012">
    <property type="term" value="P:regulation of ARF protein signal transduction"/>
    <property type="evidence" value="ECO:0007669"/>
    <property type="project" value="InterPro"/>
</dbReference>
<dbReference type="VEuPathDB" id="TriTrypDB:LmjF.34.2520"/>
<dbReference type="VEuPathDB" id="TriTrypDB:LMJFC_340034100"/>
<feature type="domain" description="SEC7" evidence="4">
    <location>
        <begin position="940"/>
        <end position="1141"/>
    </location>
</feature>
<dbReference type="PANTHER" id="PTHR10663">
    <property type="entry name" value="GUANYL-NUCLEOTIDE EXCHANGE FACTOR"/>
    <property type="match status" value="1"/>
</dbReference>